<dbReference type="InterPro" id="IPR036515">
    <property type="entry name" value="Transposase_17_sf"/>
</dbReference>
<sequence length="132" mass="15552">MTATHSNHTVYNVNYHFVWCPKYRHSFRSKIEEPLAASFRTICEEYDYEIETLHIAPDHIHLFLSAHPKHAPSEIIRTVKSITAREMWQQHEPLIEDYLWGGGFWKVSYYVGTADKASATTIEKYIERTEHV</sequence>
<dbReference type="SUPFAM" id="SSF143422">
    <property type="entry name" value="Transposase IS200-like"/>
    <property type="match status" value="1"/>
</dbReference>
<dbReference type="NCBIfam" id="NF033573">
    <property type="entry name" value="transpos_IS200"/>
    <property type="match status" value="1"/>
</dbReference>
<evidence type="ECO:0000313" key="2">
    <source>
        <dbReference type="EMBL" id="RZH67126.1"/>
    </source>
</evidence>
<accession>A0A482Y020</accession>
<dbReference type="PANTHER" id="PTHR33360:SF2">
    <property type="entry name" value="TRANSPOSASE FOR INSERTION SEQUENCE ELEMENT IS200"/>
    <property type="match status" value="1"/>
</dbReference>
<dbReference type="EMBL" id="SHMR01000007">
    <property type="protein sequence ID" value="RZH67126.1"/>
    <property type="molecule type" value="Genomic_DNA"/>
</dbReference>
<dbReference type="SMART" id="SM01321">
    <property type="entry name" value="Y1_Tnp"/>
    <property type="match status" value="1"/>
</dbReference>
<dbReference type="PANTHER" id="PTHR33360">
    <property type="entry name" value="TRANSPOSASE FOR INSERTION SEQUENCE ELEMENT IS200"/>
    <property type="match status" value="1"/>
</dbReference>
<reference evidence="2 3" key="1">
    <citation type="submission" date="2019-02" db="EMBL/GenBank/DDBJ databases">
        <title>Genome analysis provides insights into bioremediation potentialities and Haloocin production by Natrinema altunense strain 4.1R isolated from Chott Douz in Tunisian desert.</title>
        <authorList>
            <person name="Najjari A."/>
            <person name="Youssef N."/>
            <person name="Ben Dhia O."/>
            <person name="Ferjani R."/>
            <person name="El Hidri D."/>
            <person name="Ouzari H.I."/>
            <person name="Cherif A."/>
        </authorList>
    </citation>
    <scope>NUCLEOTIDE SEQUENCE [LARGE SCALE GENOMIC DNA]</scope>
    <source>
        <strain evidence="2 3">4.1R</strain>
    </source>
</reference>
<proteinExistence type="predicted"/>
<gene>
    <name evidence="2" type="primary">tnpA</name>
    <name evidence="2" type="ORF">ELS17_15305</name>
</gene>
<dbReference type="OrthoDB" id="92826at2157"/>
<protein>
    <submittedName>
        <fullName evidence="2">IS200/IS605 family transposase</fullName>
    </submittedName>
</protein>
<dbReference type="AlphaFoldDB" id="A0A482Y020"/>
<dbReference type="GO" id="GO:0003677">
    <property type="term" value="F:DNA binding"/>
    <property type="evidence" value="ECO:0007669"/>
    <property type="project" value="InterPro"/>
</dbReference>
<dbReference type="GO" id="GO:0004803">
    <property type="term" value="F:transposase activity"/>
    <property type="evidence" value="ECO:0007669"/>
    <property type="project" value="InterPro"/>
</dbReference>
<organism evidence="2 3">
    <name type="scientific">Natrinema altunense</name>
    <dbReference type="NCBI Taxonomy" id="222984"/>
    <lineage>
        <taxon>Archaea</taxon>
        <taxon>Methanobacteriati</taxon>
        <taxon>Methanobacteriota</taxon>
        <taxon>Stenosarchaea group</taxon>
        <taxon>Halobacteria</taxon>
        <taxon>Halobacteriales</taxon>
        <taxon>Natrialbaceae</taxon>
        <taxon>Natrinema</taxon>
    </lineage>
</organism>
<evidence type="ECO:0000259" key="1">
    <source>
        <dbReference type="SMART" id="SM01321"/>
    </source>
</evidence>
<dbReference type="RefSeq" id="WP_130171365.1">
    <property type="nucleotide sequence ID" value="NZ_SHMR01000007.1"/>
</dbReference>
<dbReference type="Pfam" id="PF01797">
    <property type="entry name" value="Y1_Tnp"/>
    <property type="match status" value="1"/>
</dbReference>
<comment type="caution">
    <text evidence="2">The sequence shown here is derived from an EMBL/GenBank/DDBJ whole genome shotgun (WGS) entry which is preliminary data.</text>
</comment>
<feature type="domain" description="Transposase IS200-like" evidence="1">
    <location>
        <begin position="10"/>
        <end position="129"/>
    </location>
</feature>
<name>A0A482Y020_9EURY</name>
<dbReference type="Proteomes" id="UP000292704">
    <property type="component" value="Unassembled WGS sequence"/>
</dbReference>
<dbReference type="InterPro" id="IPR002686">
    <property type="entry name" value="Transposase_17"/>
</dbReference>
<evidence type="ECO:0000313" key="3">
    <source>
        <dbReference type="Proteomes" id="UP000292704"/>
    </source>
</evidence>
<dbReference type="Gene3D" id="3.30.70.1290">
    <property type="entry name" value="Transposase IS200-like"/>
    <property type="match status" value="1"/>
</dbReference>
<dbReference type="GO" id="GO:0006313">
    <property type="term" value="P:DNA transposition"/>
    <property type="evidence" value="ECO:0007669"/>
    <property type="project" value="InterPro"/>
</dbReference>